<dbReference type="Proteomes" id="UP000331127">
    <property type="component" value="Unassembled WGS sequence"/>
</dbReference>
<evidence type="ECO:0000256" key="2">
    <source>
        <dbReference type="SAM" id="SignalP"/>
    </source>
</evidence>
<keyword evidence="4" id="KW-1185">Reference proteome</keyword>
<gene>
    <name evidence="3" type="ORF">Amac_068320</name>
</gene>
<feature type="region of interest" description="Disordered" evidence="1">
    <location>
        <begin position="165"/>
        <end position="207"/>
    </location>
</feature>
<protein>
    <recommendedName>
        <fullName evidence="5">Lipoprotein</fullName>
    </recommendedName>
</protein>
<dbReference type="OrthoDB" id="4202223at2"/>
<dbReference type="AlphaFoldDB" id="A0A5M3WV03"/>
<comment type="caution">
    <text evidence="3">The sequence shown here is derived from an EMBL/GenBank/DDBJ whole genome shotgun (WGS) entry which is preliminary data.</text>
</comment>
<dbReference type="PROSITE" id="PS51257">
    <property type="entry name" value="PROKAR_LIPOPROTEIN"/>
    <property type="match status" value="1"/>
</dbReference>
<accession>A0A5M3WV03</accession>
<dbReference type="InterPro" id="IPR005590">
    <property type="entry name" value="DUF333"/>
</dbReference>
<name>A0A5M3WV03_9ACTN</name>
<proteinExistence type="predicted"/>
<evidence type="ECO:0000313" key="3">
    <source>
        <dbReference type="EMBL" id="GES13235.1"/>
    </source>
</evidence>
<organism evidence="3 4">
    <name type="scientific">Acrocarpospora macrocephala</name>
    <dbReference type="NCBI Taxonomy" id="150177"/>
    <lineage>
        <taxon>Bacteria</taxon>
        <taxon>Bacillati</taxon>
        <taxon>Actinomycetota</taxon>
        <taxon>Actinomycetes</taxon>
        <taxon>Streptosporangiales</taxon>
        <taxon>Streptosporangiaceae</taxon>
        <taxon>Acrocarpospora</taxon>
    </lineage>
</organism>
<feature type="compositionally biased region" description="Pro residues" evidence="1">
    <location>
        <begin position="191"/>
        <end position="207"/>
    </location>
</feature>
<dbReference type="EMBL" id="BLAE01000044">
    <property type="protein sequence ID" value="GES13235.1"/>
    <property type="molecule type" value="Genomic_DNA"/>
</dbReference>
<evidence type="ECO:0008006" key="5">
    <source>
        <dbReference type="Google" id="ProtNLM"/>
    </source>
</evidence>
<evidence type="ECO:0000313" key="4">
    <source>
        <dbReference type="Proteomes" id="UP000331127"/>
    </source>
</evidence>
<feature type="signal peptide" evidence="2">
    <location>
        <begin position="1"/>
        <end position="22"/>
    </location>
</feature>
<keyword evidence="2" id="KW-0732">Signal</keyword>
<sequence length="207" mass="21475">MRYVGFHTLLPSIVLLAGCTHAAPALALAAAGGPSTPEDWCQAQGGTVQSYVPKNPEAPTIEQPMCVFRNPDGTKILISTTTLAAPHATLAAVAYVNSPPAPDLDGAINPAAAYCLAMGGKTDPKGWVPTDNQSTRPIPLCVFTDNSIIDNWGLASRASSPPVGPDLTYKFRYRSPSPSPSPTGTNTVQMPPKPAPPATATPPLPLP</sequence>
<feature type="chain" id="PRO_5024297459" description="Lipoprotein" evidence="2">
    <location>
        <begin position="23"/>
        <end position="207"/>
    </location>
</feature>
<reference evidence="3 4" key="1">
    <citation type="submission" date="2019-10" db="EMBL/GenBank/DDBJ databases">
        <title>Whole genome shotgun sequence of Acrocarpospora macrocephala NBRC 16266.</title>
        <authorList>
            <person name="Ichikawa N."/>
            <person name="Kimura A."/>
            <person name="Kitahashi Y."/>
            <person name="Komaki H."/>
            <person name="Oguchi A."/>
        </authorList>
    </citation>
    <scope>NUCLEOTIDE SEQUENCE [LARGE SCALE GENOMIC DNA]</scope>
    <source>
        <strain evidence="3 4">NBRC 16266</strain>
    </source>
</reference>
<evidence type="ECO:0000256" key="1">
    <source>
        <dbReference type="SAM" id="MobiDB-lite"/>
    </source>
</evidence>
<dbReference type="Pfam" id="PF03891">
    <property type="entry name" value="DUF333"/>
    <property type="match status" value="1"/>
</dbReference>